<dbReference type="PANTHER" id="PTHR33384:SF27">
    <property type="entry name" value="OS05G0102500 PROTEIN"/>
    <property type="match status" value="1"/>
</dbReference>
<dbReference type="PANTHER" id="PTHR33384">
    <property type="entry name" value="EXPRESSED PROTEIN"/>
    <property type="match status" value="1"/>
</dbReference>
<comment type="caution">
    <text evidence="2">The sequence shown here is derived from an EMBL/GenBank/DDBJ whole genome shotgun (WGS) entry which is preliminary data.</text>
</comment>
<feature type="compositionally biased region" description="Polar residues" evidence="1">
    <location>
        <begin position="169"/>
        <end position="180"/>
    </location>
</feature>
<feature type="region of interest" description="Disordered" evidence="1">
    <location>
        <begin position="164"/>
        <end position="197"/>
    </location>
</feature>
<reference evidence="2" key="2">
    <citation type="submission" date="2021-12" db="EMBL/GenBank/DDBJ databases">
        <title>Resequencing data analysis of finger millet.</title>
        <authorList>
            <person name="Hatakeyama M."/>
            <person name="Aluri S."/>
            <person name="Balachadran M.T."/>
            <person name="Sivarajan S.R."/>
            <person name="Poveda L."/>
            <person name="Shimizu-Inatsugi R."/>
            <person name="Schlapbach R."/>
            <person name="Sreeman S.M."/>
            <person name="Shimizu K.K."/>
        </authorList>
    </citation>
    <scope>NUCLEOTIDE SEQUENCE</scope>
</reference>
<feature type="compositionally biased region" description="Low complexity" evidence="1">
    <location>
        <begin position="12"/>
        <end position="24"/>
    </location>
</feature>
<feature type="compositionally biased region" description="Gly residues" evidence="1">
    <location>
        <begin position="49"/>
        <end position="62"/>
    </location>
</feature>
<feature type="compositionally biased region" description="Basic and acidic residues" evidence="1">
    <location>
        <begin position="94"/>
        <end position="127"/>
    </location>
</feature>
<proteinExistence type="predicted"/>
<organism evidence="2 3">
    <name type="scientific">Eleusine coracana subsp. coracana</name>
    <dbReference type="NCBI Taxonomy" id="191504"/>
    <lineage>
        <taxon>Eukaryota</taxon>
        <taxon>Viridiplantae</taxon>
        <taxon>Streptophyta</taxon>
        <taxon>Embryophyta</taxon>
        <taxon>Tracheophyta</taxon>
        <taxon>Spermatophyta</taxon>
        <taxon>Magnoliopsida</taxon>
        <taxon>Liliopsida</taxon>
        <taxon>Poales</taxon>
        <taxon>Poaceae</taxon>
        <taxon>PACMAD clade</taxon>
        <taxon>Chloridoideae</taxon>
        <taxon>Cynodonteae</taxon>
        <taxon>Eleusininae</taxon>
        <taxon>Eleusine</taxon>
    </lineage>
</organism>
<keyword evidence="3" id="KW-1185">Reference proteome</keyword>
<gene>
    <name evidence="2" type="primary">ga10880</name>
    <name evidence="2" type="ORF">PR202_ga10880</name>
</gene>
<reference evidence="2" key="1">
    <citation type="journal article" date="2018" name="DNA Res.">
        <title>Multiple hybrid de novo genome assembly of finger millet, an orphan allotetraploid crop.</title>
        <authorList>
            <person name="Hatakeyama M."/>
            <person name="Aluri S."/>
            <person name="Balachadran M.T."/>
            <person name="Sivarajan S.R."/>
            <person name="Patrignani A."/>
            <person name="Gruter S."/>
            <person name="Poveda L."/>
            <person name="Shimizu-Inatsugi R."/>
            <person name="Baeten J."/>
            <person name="Francoijs K.J."/>
            <person name="Nataraja K.N."/>
            <person name="Reddy Y.A.N."/>
            <person name="Phadnis S."/>
            <person name="Ravikumar R.L."/>
            <person name="Schlapbach R."/>
            <person name="Sreeman S.M."/>
            <person name="Shimizu K.K."/>
        </authorList>
    </citation>
    <scope>NUCLEOTIDE SEQUENCE</scope>
</reference>
<name>A0AAV5C839_ELECO</name>
<dbReference type="AlphaFoldDB" id="A0AAV5C839"/>
<sequence length="432" mass="46216">MEEAPVSARFSGIAGRATARGGATSPKPSDLVRSAGGGAPLLLRLGAVVDGGRGGGRVGGGTRPPDPGCRPSGSSCRRSMEEGGRWRGRAAGSSREDGAREEWEPRRHRREERERKREPAREPEAERGDLVEEGHVWIWPQSGVRPRRRHVRWRHGGARCGFGRVGGLATTTSGRATGSWQRARGRRVTGSRRPAVDAAVQGRWGPDSIACGLEREEEEAGPDSAGEVRSDGGWHGGGGGPRCYSCRLPVSAGVVSFQGHKMDHLSTRLGPGGGQQLPRMEDRRSRFWQMDAQPVPVICPQPRRPSRPPFIFESLNRAGSPKPNGVLPVCRADSASDVLDLILNKNDPDVDTDWSGQAAFFCGSPPVRTNNPVVHDPMFGEETPSFSPLGSSFGKKLAGRLEVGSPSCGVSSPKVRIEGFACGNKESHCAVA</sequence>
<dbReference type="EMBL" id="BQKI01000005">
    <property type="protein sequence ID" value="GJM94250.1"/>
    <property type="molecule type" value="Genomic_DNA"/>
</dbReference>
<dbReference type="Proteomes" id="UP001054889">
    <property type="component" value="Unassembled WGS sequence"/>
</dbReference>
<protein>
    <submittedName>
        <fullName evidence="2">Uncharacterized protein</fullName>
    </submittedName>
</protein>
<feature type="region of interest" description="Disordered" evidence="1">
    <location>
        <begin position="49"/>
        <end position="127"/>
    </location>
</feature>
<evidence type="ECO:0000313" key="2">
    <source>
        <dbReference type="EMBL" id="GJM94250.1"/>
    </source>
</evidence>
<evidence type="ECO:0000256" key="1">
    <source>
        <dbReference type="SAM" id="MobiDB-lite"/>
    </source>
</evidence>
<evidence type="ECO:0000313" key="3">
    <source>
        <dbReference type="Proteomes" id="UP001054889"/>
    </source>
</evidence>
<feature type="region of interest" description="Disordered" evidence="1">
    <location>
        <begin position="1"/>
        <end position="37"/>
    </location>
</feature>
<accession>A0AAV5C839</accession>